<evidence type="ECO:0000313" key="3">
    <source>
        <dbReference type="Proteomes" id="UP000235145"/>
    </source>
</evidence>
<reference evidence="2 3" key="1">
    <citation type="journal article" date="2017" name="Nat. Commun.">
        <title>Genome assembly with in vitro proximity ligation data and whole-genome triplication in lettuce.</title>
        <authorList>
            <person name="Reyes-Chin-Wo S."/>
            <person name="Wang Z."/>
            <person name="Yang X."/>
            <person name="Kozik A."/>
            <person name="Arikit S."/>
            <person name="Song C."/>
            <person name="Xia L."/>
            <person name="Froenicke L."/>
            <person name="Lavelle D.O."/>
            <person name="Truco M.J."/>
            <person name="Xia R."/>
            <person name="Zhu S."/>
            <person name="Xu C."/>
            <person name="Xu H."/>
            <person name="Xu X."/>
            <person name="Cox K."/>
            <person name="Korf I."/>
            <person name="Meyers B.C."/>
            <person name="Michelmore R.W."/>
        </authorList>
    </citation>
    <scope>NUCLEOTIDE SEQUENCE [LARGE SCALE GENOMIC DNA]</scope>
    <source>
        <strain evidence="3">cv. Salinas</strain>
        <tissue evidence="2">Seedlings</tissue>
    </source>
</reference>
<accession>A0A9R1VJH3</accession>
<evidence type="ECO:0000256" key="1">
    <source>
        <dbReference type="SAM" id="Phobius"/>
    </source>
</evidence>
<organism evidence="2 3">
    <name type="scientific">Lactuca sativa</name>
    <name type="common">Garden lettuce</name>
    <dbReference type="NCBI Taxonomy" id="4236"/>
    <lineage>
        <taxon>Eukaryota</taxon>
        <taxon>Viridiplantae</taxon>
        <taxon>Streptophyta</taxon>
        <taxon>Embryophyta</taxon>
        <taxon>Tracheophyta</taxon>
        <taxon>Spermatophyta</taxon>
        <taxon>Magnoliopsida</taxon>
        <taxon>eudicotyledons</taxon>
        <taxon>Gunneridae</taxon>
        <taxon>Pentapetalae</taxon>
        <taxon>asterids</taxon>
        <taxon>campanulids</taxon>
        <taxon>Asterales</taxon>
        <taxon>Asteraceae</taxon>
        <taxon>Cichorioideae</taxon>
        <taxon>Cichorieae</taxon>
        <taxon>Lactucinae</taxon>
        <taxon>Lactuca</taxon>
    </lineage>
</organism>
<keyword evidence="1" id="KW-0812">Transmembrane</keyword>
<evidence type="ECO:0000313" key="2">
    <source>
        <dbReference type="EMBL" id="KAJ0207350.1"/>
    </source>
</evidence>
<keyword evidence="3" id="KW-1185">Reference proteome</keyword>
<dbReference type="EMBL" id="NBSK02000005">
    <property type="protein sequence ID" value="KAJ0207350.1"/>
    <property type="molecule type" value="Genomic_DNA"/>
</dbReference>
<dbReference type="AlphaFoldDB" id="A0A9R1VJH3"/>
<dbReference type="PANTHER" id="PTHR33116:SF78">
    <property type="entry name" value="OS12G0587133 PROTEIN"/>
    <property type="match status" value="1"/>
</dbReference>
<feature type="transmembrane region" description="Helical" evidence="1">
    <location>
        <begin position="62"/>
        <end position="85"/>
    </location>
</feature>
<name>A0A9R1VJH3_LACSA</name>
<protein>
    <recommendedName>
        <fullName evidence="4">Reverse transcriptase domain-containing protein</fullName>
    </recommendedName>
</protein>
<proteinExistence type="predicted"/>
<keyword evidence="1" id="KW-0472">Membrane</keyword>
<dbReference type="PANTHER" id="PTHR33116">
    <property type="entry name" value="REVERSE TRANSCRIPTASE ZINC-BINDING DOMAIN-CONTAINING PROTEIN-RELATED-RELATED"/>
    <property type="match status" value="1"/>
</dbReference>
<comment type="caution">
    <text evidence="2">The sequence shown here is derived from an EMBL/GenBank/DDBJ whole genome shotgun (WGS) entry which is preliminary data.</text>
</comment>
<evidence type="ECO:0008006" key="4">
    <source>
        <dbReference type="Google" id="ProtNLM"/>
    </source>
</evidence>
<dbReference type="Proteomes" id="UP000235145">
    <property type="component" value="Unassembled WGS sequence"/>
</dbReference>
<sequence length="148" mass="16863">MIINEVYNWSKKAKQKLFLFKVDFDKAFDSINWSHLCLRWALVRTSFSGFEDVLGKAIRSHIFLFILAMEGIMVAMKSAVFGIGVSDGEVARYARILGCDAAYNRLCPNMSLKRNFQPIIDYVQGRLSTWKAKKLSFGGRITLIKSVL</sequence>
<keyword evidence="1" id="KW-1133">Transmembrane helix</keyword>
<gene>
    <name evidence="2" type="ORF">LSAT_V11C500270210</name>
</gene>